<organism evidence="2 3">
    <name type="scientific">Gordonibacter urolithinfaciens</name>
    <dbReference type="NCBI Taxonomy" id="1335613"/>
    <lineage>
        <taxon>Bacteria</taxon>
        <taxon>Bacillati</taxon>
        <taxon>Actinomycetota</taxon>
        <taxon>Coriobacteriia</taxon>
        <taxon>Eggerthellales</taxon>
        <taxon>Eggerthellaceae</taxon>
        <taxon>Gordonibacter</taxon>
    </lineage>
</organism>
<keyword evidence="3" id="KW-1185">Reference proteome</keyword>
<sequence>MNRTPAHKRPSIHTHVVRRRVPAAAVLAVAVVLALAGFAAARYVMQQQQDGLATATDFYFTSDYLKESGENATYFIDPGTESFAVELRNYADDLRTTSGDISYKVETTYATATDAGAGKLVGSAQSTAKVTVTPNSEVQEFAVTATSTSPYAQTLTATFIRAKGNHYTVEDASGNTAAVLTMTCADSGGPITLDLPSGVIPDATDGRVSENTFKPVDSGVYSLVLLKADASLDLTGSGNFADTIDLNKSPAA</sequence>
<gene>
    <name evidence="2" type="ORF">GO738_11435</name>
</gene>
<keyword evidence="1" id="KW-0472">Membrane</keyword>
<name>A0A6N8IJF6_9ACTN</name>
<evidence type="ECO:0000313" key="2">
    <source>
        <dbReference type="EMBL" id="MVN15945.1"/>
    </source>
</evidence>
<reference evidence="2 3" key="1">
    <citation type="submission" date="2019-11" db="EMBL/GenBank/DDBJ databases">
        <title>Whole genome shotgun sequencing (WGS) data from Adlercreutzia equolifaciens ResAG-91, Eggerthella lenta MRI-F36, MRI-F37, MRI-F40, ResAG-49, ResAG-88, ResAG-121, ResAG-145, and Gordonibacter sp. ResAG-5, ResAG-26, ResAG-43, ResAG-50, ResAG-59.</title>
        <authorList>
            <person name="Stoll D.A."/>
            <person name="Danylec N."/>
            <person name="Franz C.M.A.P."/>
            <person name="Huch M."/>
        </authorList>
    </citation>
    <scope>NUCLEOTIDE SEQUENCE [LARGE SCALE GENOMIC DNA]</scope>
    <source>
        <strain evidence="2 3">ResAG-59</strain>
    </source>
</reference>
<feature type="transmembrane region" description="Helical" evidence="1">
    <location>
        <begin position="21"/>
        <end position="45"/>
    </location>
</feature>
<proteinExistence type="predicted"/>
<protein>
    <submittedName>
        <fullName evidence="2">Uncharacterized protein</fullName>
    </submittedName>
</protein>
<dbReference type="EMBL" id="WPOC01000020">
    <property type="protein sequence ID" value="MVN15945.1"/>
    <property type="molecule type" value="Genomic_DNA"/>
</dbReference>
<keyword evidence="1" id="KW-1133">Transmembrane helix</keyword>
<comment type="caution">
    <text evidence="2">The sequence shown here is derived from an EMBL/GenBank/DDBJ whole genome shotgun (WGS) entry which is preliminary data.</text>
</comment>
<keyword evidence="1" id="KW-0812">Transmembrane</keyword>
<dbReference type="AlphaFoldDB" id="A0A6N8IJF6"/>
<evidence type="ECO:0000256" key="1">
    <source>
        <dbReference type="SAM" id="Phobius"/>
    </source>
</evidence>
<evidence type="ECO:0000313" key="3">
    <source>
        <dbReference type="Proteomes" id="UP000468327"/>
    </source>
</evidence>
<accession>A0A6N8IJF6</accession>
<dbReference type="Proteomes" id="UP000468327">
    <property type="component" value="Unassembled WGS sequence"/>
</dbReference>